<dbReference type="Pfam" id="PF04230">
    <property type="entry name" value="PS_pyruv_trans"/>
    <property type="match status" value="1"/>
</dbReference>
<dbReference type="EMBL" id="POTW01000030">
    <property type="protein sequence ID" value="PZF82983.1"/>
    <property type="molecule type" value="Genomic_DNA"/>
</dbReference>
<dbReference type="SUPFAM" id="SSF53756">
    <property type="entry name" value="UDP-Glycosyltransferase/glycogen phosphorylase"/>
    <property type="match status" value="1"/>
</dbReference>
<reference evidence="3 4" key="1">
    <citation type="submission" date="2018-01" db="EMBL/GenBank/DDBJ databases">
        <title>Draft genome sequence of Jiangella sp. GTF31.</title>
        <authorList>
            <person name="Sahin N."/>
            <person name="Ay H."/>
            <person name="Saygin H."/>
        </authorList>
    </citation>
    <scope>NUCLEOTIDE SEQUENCE [LARGE SCALE GENOMIC DNA]</scope>
    <source>
        <strain evidence="3 4">GTF31</strain>
    </source>
</reference>
<keyword evidence="4" id="KW-1185">Reference proteome</keyword>
<feature type="domain" description="Polysaccharide pyruvyl transferase" evidence="2">
    <location>
        <begin position="42"/>
        <end position="369"/>
    </location>
</feature>
<comment type="caution">
    <text evidence="3">The sequence shown here is derived from an EMBL/GenBank/DDBJ whole genome shotgun (WGS) entry which is preliminary data.</text>
</comment>
<name>A0A2W2CS14_9ACTN</name>
<keyword evidence="3" id="KW-0808">Transferase</keyword>
<evidence type="ECO:0000259" key="2">
    <source>
        <dbReference type="Pfam" id="PF04230"/>
    </source>
</evidence>
<protein>
    <submittedName>
        <fullName evidence="3">Polysaccharide pyruvyl transferase family protein</fullName>
    </submittedName>
</protein>
<evidence type="ECO:0000256" key="1">
    <source>
        <dbReference type="SAM" id="MobiDB-lite"/>
    </source>
</evidence>
<evidence type="ECO:0000313" key="4">
    <source>
        <dbReference type="Proteomes" id="UP000248764"/>
    </source>
</evidence>
<dbReference type="AlphaFoldDB" id="A0A2W2CS14"/>
<organism evidence="3 4">
    <name type="scientific">Jiangella anatolica</name>
    <dbReference type="NCBI Taxonomy" id="2670374"/>
    <lineage>
        <taxon>Bacteria</taxon>
        <taxon>Bacillati</taxon>
        <taxon>Actinomycetota</taxon>
        <taxon>Actinomycetes</taxon>
        <taxon>Jiangellales</taxon>
        <taxon>Jiangellaceae</taxon>
        <taxon>Jiangella</taxon>
    </lineage>
</organism>
<dbReference type="GO" id="GO:0016740">
    <property type="term" value="F:transferase activity"/>
    <property type="evidence" value="ECO:0007669"/>
    <property type="project" value="UniProtKB-KW"/>
</dbReference>
<sequence>MTSGEGRRGIAVRTPRYGRTPLTSSTATPRSVLLRSSWANVNIGDVAHSPGLITALLDAEPDARITLWPMRLGEREEAMIRRAIPTVTIVRGALDEAGVPTTPELAAAWDSADVFVHGSAASASLVPELAAWRERSDRPYGYGGVTEDPLCPPAWGSLERLRVMTQDLPATFLEDDARAIIDGAEFLFARDSISLEYLRSQGARPGVLEFGPDGTFAYRYRDDAAADAFLAALGLTAGEFGCFVPRLRYTPYPDIYGTERTREFDRRYAINAGTVGLDLDTLAAAIATWVRSTGQRAVVVPEMSYEVELAQDELLPRVPDDVVDQVTVLDRYWPLEEANAVYARARAVVSMECHSPILASVHGTPTLYVRQPTDTVKGEMYADLGGTDVVVEIEPDGPEGAAAAVKALLEDEAASRATSSAMNAAAVGRLRDVARTILFGEGASEFTRGGREADLVPTR</sequence>
<dbReference type="Proteomes" id="UP000248764">
    <property type="component" value="Unassembled WGS sequence"/>
</dbReference>
<gene>
    <name evidence="3" type="ORF">C1I92_14470</name>
</gene>
<evidence type="ECO:0000313" key="3">
    <source>
        <dbReference type="EMBL" id="PZF82983.1"/>
    </source>
</evidence>
<feature type="region of interest" description="Disordered" evidence="1">
    <location>
        <begin position="1"/>
        <end position="25"/>
    </location>
</feature>
<proteinExistence type="predicted"/>
<dbReference type="InterPro" id="IPR007345">
    <property type="entry name" value="Polysacch_pyruvyl_Trfase"/>
</dbReference>
<accession>A0A2W2CS14</accession>